<evidence type="ECO:0000313" key="2">
    <source>
        <dbReference type="Proteomes" id="UP000076998"/>
    </source>
</evidence>
<name>A0A177KCG3_9MICO</name>
<comment type="caution">
    <text evidence="1">The sequence shown here is derived from an EMBL/GenBank/DDBJ whole genome shotgun (WGS) entry which is preliminary data.</text>
</comment>
<organism evidence="1 2">
    <name type="scientific">Microbacterium oleivorans</name>
    <dbReference type="NCBI Taxonomy" id="273677"/>
    <lineage>
        <taxon>Bacteria</taxon>
        <taxon>Bacillati</taxon>
        <taxon>Actinomycetota</taxon>
        <taxon>Actinomycetes</taxon>
        <taxon>Micrococcales</taxon>
        <taxon>Microbacteriaceae</taxon>
        <taxon>Microbacterium</taxon>
    </lineage>
</organism>
<protein>
    <submittedName>
        <fullName evidence="1">Uncharacterized protein</fullName>
    </submittedName>
</protein>
<dbReference type="Proteomes" id="UP000076998">
    <property type="component" value="Unassembled WGS sequence"/>
</dbReference>
<proteinExistence type="predicted"/>
<gene>
    <name evidence="1" type="ORF">AYL44_02145</name>
</gene>
<dbReference type="RefSeq" id="WP_064001608.1">
    <property type="nucleotide sequence ID" value="NZ_LSTV01000001.1"/>
</dbReference>
<sequence length="227" mass="23996">MTASGDDPRDSRSPRNARWLREVTDRVPTAWLPGIVTAVFLGAAAAFGGLEAVAAPPIATLQAGQEHRNDMLAFTVERAVLIDSFPEAGASANAENGERVLAVVVTAQNTWDRAVPAENDASLTGMLRAPSLADPEPVAAARFDDGTKEPWLQPGLQAELVVTWVIDEDELAAGDQIELDLRDFSLQQGQVVFSGDVWSDPVVTARIAIPVTDVGAGADAEQTGAEQ</sequence>
<reference evidence="1 2" key="1">
    <citation type="submission" date="2016-02" db="EMBL/GenBank/DDBJ databases">
        <authorList>
            <person name="Wen L."/>
            <person name="He K."/>
            <person name="Yang H."/>
        </authorList>
    </citation>
    <scope>NUCLEOTIDE SEQUENCE [LARGE SCALE GENOMIC DNA]</scope>
    <source>
        <strain evidence="1 2">CD11_3</strain>
    </source>
</reference>
<dbReference type="EMBL" id="LSTV01000001">
    <property type="protein sequence ID" value="OAH51100.1"/>
    <property type="molecule type" value="Genomic_DNA"/>
</dbReference>
<dbReference type="AlphaFoldDB" id="A0A177KCG3"/>
<evidence type="ECO:0000313" key="1">
    <source>
        <dbReference type="EMBL" id="OAH51100.1"/>
    </source>
</evidence>
<accession>A0A177KCG3</accession>